<keyword evidence="2" id="KW-0732">Signal</keyword>
<keyword evidence="5" id="KW-1185">Reference proteome</keyword>
<keyword evidence="3" id="KW-0812">Transmembrane</keyword>
<evidence type="ECO:0000313" key="5">
    <source>
        <dbReference type="Proteomes" id="UP000037751"/>
    </source>
</evidence>
<evidence type="ECO:0000256" key="3">
    <source>
        <dbReference type="SAM" id="Phobius"/>
    </source>
</evidence>
<dbReference type="GeneID" id="28726535"/>
<feature type="transmembrane region" description="Helical" evidence="3">
    <location>
        <begin position="99"/>
        <end position="119"/>
    </location>
</feature>
<evidence type="ECO:0000256" key="2">
    <source>
        <dbReference type="ARBA" id="ARBA00022729"/>
    </source>
</evidence>
<gene>
    <name evidence="4" type="ORF">Malapachy_0127</name>
</gene>
<dbReference type="EMBL" id="LGAV01000006">
    <property type="protein sequence ID" value="KOS13318.1"/>
    <property type="molecule type" value="Genomic_DNA"/>
</dbReference>
<comment type="similarity">
    <text evidence="1">Belongs to the UPF0357 family.</text>
</comment>
<name>A0A0M8MKD8_9BASI</name>
<dbReference type="RefSeq" id="XP_017990950.1">
    <property type="nucleotide sequence ID" value="XM_018134660.1"/>
</dbReference>
<keyword evidence="3" id="KW-0472">Membrane</keyword>
<evidence type="ECO:0000313" key="4">
    <source>
        <dbReference type="EMBL" id="KOS13318.1"/>
    </source>
</evidence>
<dbReference type="AlphaFoldDB" id="A0A0M8MKD8"/>
<dbReference type="Proteomes" id="UP000037751">
    <property type="component" value="Unassembled WGS sequence"/>
</dbReference>
<reference evidence="4 5" key="1">
    <citation type="submission" date="2015-07" db="EMBL/GenBank/DDBJ databases">
        <title>Draft Genome Sequence of Malassezia furfur CBS1878 and Malassezia pachydermatis CBS1879.</title>
        <authorList>
            <person name="Triana S."/>
            <person name="Ohm R."/>
            <person name="Gonzalez A."/>
            <person name="DeCock H."/>
            <person name="Restrepo S."/>
            <person name="Celis A."/>
        </authorList>
    </citation>
    <scope>NUCLEOTIDE SEQUENCE [LARGE SCALE GENOMIC DNA]</scope>
    <source>
        <strain evidence="4 5">CBS 1879</strain>
    </source>
</reference>
<dbReference type="VEuPathDB" id="FungiDB:Malapachy_0127"/>
<evidence type="ECO:0000256" key="1">
    <source>
        <dbReference type="ARBA" id="ARBA00008325"/>
    </source>
</evidence>
<dbReference type="PANTHER" id="PTHR28023">
    <property type="entry name" value="UPF0357 PROTEIN YCL012C"/>
    <property type="match status" value="1"/>
</dbReference>
<dbReference type="Pfam" id="PF09435">
    <property type="entry name" value="DUF2015"/>
    <property type="match status" value="1"/>
</dbReference>
<protein>
    <submittedName>
        <fullName evidence="4">Uncharacterized protein</fullName>
    </submittedName>
</protein>
<comment type="caution">
    <text evidence="4">The sequence shown here is derived from an EMBL/GenBank/DDBJ whole genome shotgun (WGS) entry which is preliminary data.</text>
</comment>
<sequence length="239" mass="27104">MFLSDESLTDTELASQSFVNTLALEHLYTGDVMHSIQPLETLLHRHPITFSTSRALGANLLALQAIGTKDVQEEKQNVVRQLVQWAAEDPTCVDPGMSIYFVSFVSSVLLFVAVLLSYWQRERLWSLLSQSTQTRILTWLEYLHLRGGGVYSRLTVFDWHAARNAGLSSDMFDIEANILEGDSRVGLDEAGMQEVHQMMQQFGISFDEARLRRHRAMLQKYNIDPQTGMPLDAKAITRL</sequence>
<organism evidence="4 5">
    <name type="scientific">Malassezia pachydermatis</name>
    <dbReference type="NCBI Taxonomy" id="77020"/>
    <lineage>
        <taxon>Eukaryota</taxon>
        <taxon>Fungi</taxon>
        <taxon>Dikarya</taxon>
        <taxon>Basidiomycota</taxon>
        <taxon>Ustilaginomycotina</taxon>
        <taxon>Malasseziomycetes</taxon>
        <taxon>Malasseziales</taxon>
        <taxon>Malasseziaceae</taxon>
        <taxon>Malassezia</taxon>
    </lineage>
</organism>
<dbReference type="PANTHER" id="PTHR28023:SF1">
    <property type="entry name" value="UPF0357 PROTEIN YCL012C"/>
    <property type="match status" value="1"/>
</dbReference>
<dbReference type="InterPro" id="IPR018559">
    <property type="entry name" value="DUF2015"/>
</dbReference>
<accession>A0A0M8MKD8</accession>
<proteinExistence type="inferred from homology"/>
<dbReference type="OrthoDB" id="447314at2759"/>
<keyword evidence="3" id="KW-1133">Transmembrane helix</keyword>